<dbReference type="PANTHER" id="PTHR40053:SF1">
    <property type="entry name" value="SPORULATION-CONTROL PROTEIN SPO0M"/>
    <property type="match status" value="1"/>
</dbReference>
<protein>
    <submittedName>
        <fullName evidence="2">Sporulation protein</fullName>
    </submittedName>
</protein>
<organism evidence="2 3">
    <name type="scientific">Streptomyces mimosae</name>
    <dbReference type="NCBI Taxonomy" id="2586635"/>
    <lineage>
        <taxon>Bacteria</taxon>
        <taxon>Bacillati</taxon>
        <taxon>Actinomycetota</taxon>
        <taxon>Actinomycetes</taxon>
        <taxon>Kitasatosporales</taxon>
        <taxon>Streptomycetaceae</taxon>
        <taxon>Streptomyces</taxon>
    </lineage>
</organism>
<dbReference type="AlphaFoldDB" id="A0A5N6A0F8"/>
<dbReference type="Proteomes" id="UP000314251">
    <property type="component" value="Unassembled WGS sequence"/>
</dbReference>
<reference evidence="2" key="1">
    <citation type="submission" date="2019-10" db="EMBL/GenBank/DDBJ databases">
        <title>Nonomuraea sp. nov., isolated from Phyllanthus amarus.</title>
        <authorList>
            <person name="Klykleung N."/>
            <person name="Tanasupawat S."/>
        </authorList>
    </citation>
    <scope>NUCLEOTIDE SEQUENCE [LARGE SCALE GENOMIC DNA]</scope>
    <source>
        <strain evidence="2">3MP-10</strain>
    </source>
</reference>
<evidence type="ECO:0000256" key="1">
    <source>
        <dbReference type="SAM" id="MobiDB-lite"/>
    </source>
</evidence>
<dbReference type="EMBL" id="VDLY02000015">
    <property type="protein sequence ID" value="KAB8162234.1"/>
    <property type="molecule type" value="Genomic_DNA"/>
</dbReference>
<evidence type="ECO:0000313" key="2">
    <source>
        <dbReference type="EMBL" id="KAB8162234.1"/>
    </source>
</evidence>
<gene>
    <name evidence="2" type="ORF">FH607_022350</name>
</gene>
<accession>A0A5N6A0F8</accession>
<dbReference type="InterPro" id="IPR009776">
    <property type="entry name" value="Spore_0_M"/>
</dbReference>
<dbReference type="Pfam" id="PF07070">
    <property type="entry name" value="Spo0M"/>
    <property type="match status" value="1"/>
</dbReference>
<feature type="region of interest" description="Disordered" evidence="1">
    <location>
        <begin position="263"/>
        <end position="285"/>
    </location>
</feature>
<evidence type="ECO:0000313" key="3">
    <source>
        <dbReference type="Proteomes" id="UP000314251"/>
    </source>
</evidence>
<name>A0A5N6A0F8_9ACTN</name>
<dbReference type="OrthoDB" id="3431481at2"/>
<keyword evidence="3" id="KW-1185">Reference proteome</keyword>
<feature type="compositionally biased region" description="Basic and acidic residues" evidence="1">
    <location>
        <begin position="266"/>
        <end position="283"/>
    </location>
</feature>
<dbReference type="RefSeq" id="WP_139671515.1">
    <property type="nucleotide sequence ID" value="NZ_VDLY02000015.1"/>
</dbReference>
<sequence length="321" mass="33845">MVFKRLLGKLGVGGPSVDTVLHRETVLPGDTVSGDVLVRGGSMDVEITEVTLDLAAQVEAEQGDEERHGTVKFHRVVVGGGFRLAEEQELSIPFSFQLPWETPITEVFGQPLSVPLGVRTELAVAGAVDQGDLDPLMIRPLPVQEAVLDAFGQLGFGFRSADLELGQIRGTGQTLPFYQEVELTPGPNHAHAMREVEISFLANPSGLTVVLEADRRGGFFGGGGDALNLFTVSHEDVGRTDFPALVDSWLRQLAERRSGGFFGGGGHHEHEHGHGHKDHDDHGGGGIGIGGAVAGIAAGVVGGMVAAEIIDEIGDAFEGDD</sequence>
<comment type="caution">
    <text evidence="2">The sequence shown here is derived from an EMBL/GenBank/DDBJ whole genome shotgun (WGS) entry which is preliminary data.</text>
</comment>
<proteinExistence type="predicted"/>
<dbReference type="PANTHER" id="PTHR40053">
    <property type="entry name" value="SPORULATION-CONTROL PROTEIN SPO0M"/>
    <property type="match status" value="1"/>
</dbReference>